<feature type="transmembrane region" description="Helical" evidence="2">
    <location>
        <begin position="219"/>
        <end position="242"/>
    </location>
</feature>
<feature type="transmembrane region" description="Helical" evidence="2">
    <location>
        <begin position="175"/>
        <end position="198"/>
    </location>
</feature>
<evidence type="ECO:0000313" key="3">
    <source>
        <dbReference type="EMBL" id="PMD37589.1"/>
    </source>
</evidence>
<reference evidence="3 4" key="1">
    <citation type="submission" date="2016-04" db="EMBL/GenBank/DDBJ databases">
        <title>A degradative enzymes factory behind the ericoid mycorrhizal symbiosis.</title>
        <authorList>
            <consortium name="DOE Joint Genome Institute"/>
            <person name="Martino E."/>
            <person name="Morin E."/>
            <person name="Grelet G."/>
            <person name="Kuo A."/>
            <person name="Kohler A."/>
            <person name="Daghino S."/>
            <person name="Barry K."/>
            <person name="Choi C."/>
            <person name="Cichocki N."/>
            <person name="Clum A."/>
            <person name="Copeland A."/>
            <person name="Hainaut M."/>
            <person name="Haridas S."/>
            <person name="Labutti K."/>
            <person name="Lindquist E."/>
            <person name="Lipzen A."/>
            <person name="Khouja H.-R."/>
            <person name="Murat C."/>
            <person name="Ohm R."/>
            <person name="Olson A."/>
            <person name="Spatafora J."/>
            <person name="Veneault-Fourrey C."/>
            <person name="Henrissat B."/>
            <person name="Grigoriev I."/>
            <person name="Martin F."/>
            <person name="Perotto S."/>
        </authorList>
    </citation>
    <scope>NUCLEOTIDE SEQUENCE [LARGE SCALE GENOMIC DNA]</scope>
    <source>
        <strain evidence="3 4">F</strain>
    </source>
</reference>
<keyword evidence="4" id="KW-1185">Reference proteome</keyword>
<keyword evidence="2" id="KW-0812">Transmembrane</keyword>
<accession>A0A2J6RGG5</accession>
<sequence>MPSHVVVTTVVSHHGDASCRQYALFFHRLTPMWSLFTPLIFAIIVSLLTKWIESITPGIDVGTKPSIEVTPPTPSEDVEATAIPDLTASAESGTEDQPPPYQPPAQEPSTPAPAPASASTPTSAPPAVPRTSAERFVMGTAIFLSTIASLFLCALALQALIFCQHWSPLSLFPRIIYWAIFSLLCGGATTGASCWLMLLRDLWGPGMRKKFPISKTAMLQGLFGILISPFIAVGSVFGGGAVKAIEACQRHFCGDALEEEREEIEESVELQEGPRMEDHTESAERSGSGDEERVGLIAGAEK</sequence>
<name>A0A2J6RGG5_HYAVF</name>
<feature type="compositionally biased region" description="Basic and acidic residues" evidence="1">
    <location>
        <begin position="272"/>
        <end position="302"/>
    </location>
</feature>
<keyword evidence="2" id="KW-0472">Membrane</keyword>
<keyword evidence="2" id="KW-1133">Transmembrane helix</keyword>
<gene>
    <name evidence="3" type="ORF">L207DRAFT_585929</name>
</gene>
<feature type="transmembrane region" description="Helical" evidence="2">
    <location>
        <begin position="136"/>
        <end position="163"/>
    </location>
</feature>
<dbReference type="Proteomes" id="UP000235786">
    <property type="component" value="Unassembled WGS sequence"/>
</dbReference>
<evidence type="ECO:0000313" key="4">
    <source>
        <dbReference type="Proteomes" id="UP000235786"/>
    </source>
</evidence>
<feature type="region of interest" description="Disordered" evidence="1">
    <location>
        <begin position="263"/>
        <end position="302"/>
    </location>
</feature>
<evidence type="ECO:0000256" key="2">
    <source>
        <dbReference type="SAM" id="Phobius"/>
    </source>
</evidence>
<dbReference type="EMBL" id="KZ613949">
    <property type="protein sequence ID" value="PMD37589.1"/>
    <property type="molecule type" value="Genomic_DNA"/>
</dbReference>
<dbReference type="OrthoDB" id="3541267at2759"/>
<feature type="compositionally biased region" description="Pro residues" evidence="1">
    <location>
        <begin position="97"/>
        <end position="114"/>
    </location>
</feature>
<dbReference type="AlphaFoldDB" id="A0A2J6RGG5"/>
<proteinExistence type="predicted"/>
<organism evidence="3 4">
    <name type="scientific">Hyaloscypha variabilis (strain UAMH 11265 / GT02V1 / F)</name>
    <name type="common">Meliniomyces variabilis</name>
    <dbReference type="NCBI Taxonomy" id="1149755"/>
    <lineage>
        <taxon>Eukaryota</taxon>
        <taxon>Fungi</taxon>
        <taxon>Dikarya</taxon>
        <taxon>Ascomycota</taxon>
        <taxon>Pezizomycotina</taxon>
        <taxon>Leotiomycetes</taxon>
        <taxon>Helotiales</taxon>
        <taxon>Hyaloscyphaceae</taxon>
        <taxon>Hyaloscypha</taxon>
        <taxon>Hyaloscypha variabilis</taxon>
    </lineage>
</organism>
<feature type="region of interest" description="Disordered" evidence="1">
    <location>
        <begin position="89"/>
        <end position="129"/>
    </location>
</feature>
<feature type="transmembrane region" description="Helical" evidence="2">
    <location>
        <begin position="32"/>
        <end position="49"/>
    </location>
</feature>
<evidence type="ECO:0000256" key="1">
    <source>
        <dbReference type="SAM" id="MobiDB-lite"/>
    </source>
</evidence>
<protein>
    <submittedName>
        <fullName evidence="3">Uncharacterized protein</fullName>
    </submittedName>
</protein>